<proteinExistence type="predicted"/>
<accession>A0ABW8JIV0</accession>
<sequence length="169" mass="18464">MMLDEYRKALTEHVQCVPFEPFIVPPFSALPPDALPVELLPLDELLPDLPCLFFLREEEVPVRCFCDSMDLSCAELPAWEAFGVVCPGFWPTALPPVLIPPLGSAALPPLVSCAKTAPEVATAASANRTIIFFMLHINKHLVKSATPASEGERRIDCIILSIKALEAVN</sequence>
<reference evidence="1 2" key="1">
    <citation type="submission" date="2020-10" db="EMBL/GenBank/DDBJ databases">
        <title>Phylogeny of dyella-like bacteria.</title>
        <authorList>
            <person name="Fu J."/>
        </authorList>
    </citation>
    <scope>NUCLEOTIDE SEQUENCE [LARGE SCALE GENOMIC DNA]</scope>
    <source>
        <strain evidence="1 2">JP1</strain>
    </source>
</reference>
<dbReference type="RefSeq" id="WP_404547566.1">
    <property type="nucleotide sequence ID" value="NZ_JADIKJ010000012.1"/>
</dbReference>
<organism evidence="1 2">
    <name type="scientific">Dyella jejuensis</name>
    <dbReference type="NCBI Taxonomy" id="1432009"/>
    <lineage>
        <taxon>Bacteria</taxon>
        <taxon>Pseudomonadati</taxon>
        <taxon>Pseudomonadota</taxon>
        <taxon>Gammaproteobacteria</taxon>
        <taxon>Lysobacterales</taxon>
        <taxon>Rhodanobacteraceae</taxon>
        <taxon>Dyella</taxon>
    </lineage>
</organism>
<gene>
    <name evidence="1" type="ORF">ISP15_11870</name>
</gene>
<name>A0ABW8JIV0_9GAMM</name>
<keyword evidence="2" id="KW-1185">Reference proteome</keyword>
<dbReference type="EMBL" id="JADIKJ010000012">
    <property type="protein sequence ID" value="MFK2901036.1"/>
    <property type="molecule type" value="Genomic_DNA"/>
</dbReference>
<evidence type="ECO:0000313" key="2">
    <source>
        <dbReference type="Proteomes" id="UP001620461"/>
    </source>
</evidence>
<dbReference type="Proteomes" id="UP001620461">
    <property type="component" value="Unassembled WGS sequence"/>
</dbReference>
<comment type="caution">
    <text evidence="1">The sequence shown here is derived from an EMBL/GenBank/DDBJ whole genome shotgun (WGS) entry which is preliminary data.</text>
</comment>
<evidence type="ECO:0000313" key="1">
    <source>
        <dbReference type="EMBL" id="MFK2901036.1"/>
    </source>
</evidence>
<protein>
    <submittedName>
        <fullName evidence="1">Uncharacterized protein</fullName>
    </submittedName>
</protein>